<feature type="binding site" evidence="2">
    <location>
        <begin position="173"/>
        <end position="180"/>
    </location>
    <ligand>
        <name>ATP</name>
        <dbReference type="ChEBI" id="CHEBI:30616"/>
    </ligand>
</feature>
<accession>L0RUQ2</accession>
<evidence type="ECO:0000256" key="1">
    <source>
        <dbReference type="PIRSR" id="PIRSR640198-1"/>
    </source>
</evidence>
<evidence type="ECO:0000313" key="6">
    <source>
        <dbReference type="Proteomes" id="UP000010466"/>
    </source>
</evidence>
<dbReference type="PANTHER" id="PTHR13504">
    <property type="entry name" value="FIDO DOMAIN-CONTAINING PROTEIN DDB_G0283145"/>
    <property type="match status" value="1"/>
</dbReference>
<dbReference type="Proteomes" id="UP000010466">
    <property type="component" value="Chromosome"/>
</dbReference>
<evidence type="ECO:0000256" key="2">
    <source>
        <dbReference type="PIRSR" id="PIRSR640198-2"/>
    </source>
</evidence>
<dbReference type="AlphaFoldDB" id="L0RUQ2"/>
<feature type="site" description="Important for autoinhibition of adenylyltransferase activity" evidence="3">
    <location>
        <position position="37"/>
    </location>
</feature>
<name>L0RUQ2_MYCC1</name>
<keyword evidence="6" id="KW-1185">Reference proteome</keyword>
<dbReference type="Pfam" id="PF02661">
    <property type="entry name" value="Fic"/>
    <property type="match status" value="1"/>
</dbReference>
<dbReference type="OrthoDB" id="9813719at2"/>
<keyword evidence="2" id="KW-0067">ATP-binding</keyword>
<evidence type="ECO:0000259" key="4">
    <source>
        <dbReference type="PROSITE" id="PS51459"/>
    </source>
</evidence>
<gene>
    <name evidence="5" type="primary">MCYN0536</name>
    <name evidence="5" type="ordered locus">MCYN_0536</name>
</gene>
<organism evidence="5 6">
    <name type="scientific">Mycoplasmopsis cynos (strain C142)</name>
    <name type="common">Mycoplasma cynos</name>
    <dbReference type="NCBI Taxonomy" id="1246955"/>
    <lineage>
        <taxon>Bacteria</taxon>
        <taxon>Bacillati</taxon>
        <taxon>Mycoplasmatota</taxon>
        <taxon>Mycoplasmoidales</taxon>
        <taxon>Metamycoplasmataceae</taxon>
        <taxon>Mycoplasmopsis</taxon>
    </lineage>
</organism>
<dbReference type="eggNOG" id="COG3177">
    <property type="taxonomic scope" value="Bacteria"/>
</dbReference>
<evidence type="ECO:0000313" key="5">
    <source>
        <dbReference type="EMBL" id="CCP24268.1"/>
    </source>
</evidence>
<dbReference type="PATRIC" id="fig|1246955.3.peg.485"/>
<dbReference type="InterPro" id="IPR040198">
    <property type="entry name" value="Fido_containing"/>
</dbReference>
<feature type="active site" evidence="1">
    <location>
        <position position="169"/>
    </location>
</feature>
<protein>
    <recommendedName>
        <fullName evidence="4">Fido domain-containing protein</fullName>
    </recommendedName>
</protein>
<dbReference type="KEGG" id="mcy:MCYN_0536"/>
<dbReference type="EMBL" id="HF559394">
    <property type="protein sequence ID" value="CCP24268.1"/>
    <property type="molecule type" value="Genomic_DNA"/>
</dbReference>
<dbReference type="GO" id="GO:0005524">
    <property type="term" value="F:ATP binding"/>
    <property type="evidence" value="ECO:0007669"/>
    <property type="project" value="UniProtKB-KW"/>
</dbReference>
<dbReference type="InterPro" id="IPR003812">
    <property type="entry name" value="Fido"/>
</dbReference>
<dbReference type="HOGENOM" id="CLU_040460_5_0_14"/>
<proteinExistence type="predicted"/>
<sequence>MNFIKMKRKLMKLNKHLSKLKLKEIIVILSHSSNALEGNSFTLNETRNLFEGNTNNLESKKQSEIIEMNNYKNSIDFIFNNFEKLAINNKTITNLHKIIMYQLLSNNGEFRKHNVRIANSNVLPYDWSVIEYKLNNLNDWYYKTLINCNNDKDKENLIYEYHAKFEKIHPFSDGNGRTGRAIVLLQQFQNNLKFKYIDIKDKKFYIDALEEYQLSGDVNDLNNVFK</sequence>
<evidence type="ECO:0000256" key="3">
    <source>
        <dbReference type="PIRSR" id="PIRSR640198-3"/>
    </source>
</evidence>
<dbReference type="SUPFAM" id="SSF140931">
    <property type="entry name" value="Fic-like"/>
    <property type="match status" value="1"/>
</dbReference>
<reference evidence="6" key="1">
    <citation type="journal article" date="2013" name="Genome Announc.">
        <title>Complete genome sequence of Mycoplasma cynos strain C142.</title>
        <authorList>
            <person name="Walker C.A."/>
            <person name="Mannering S.A."/>
            <person name="Shields S."/>
            <person name="Blake D.P."/>
            <person name="Brownlie J."/>
        </authorList>
    </citation>
    <scope>NUCLEOTIDE SEQUENCE [LARGE SCALE GENOMIC DNA]</scope>
    <source>
        <strain evidence="6">C142</strain>
    </source>
</reference>
<dbReference type="STRING" id="1246955.MCYN_0536"/>
<dbReference type="Gene3D" id="1.10.3290.10">
    <property type="entry name" value="Fido-like domain"/>
    <property type="match status" value="1"/>
</dbReference>
<dbReference type="PANTHER" id="PTHR13504:SF38">
    <property type="entry name" value="FIDO DOMAIN-CONTAINING PROTEIN"/>
    <property type="match status" value="1"/>
</dbReference>
<keyword evidence="2" id="KW-0547">Nucleotide-binding</keyword>
<dbReference type="PROSITE" id="PS51459">
    <property type="entry name" value="FIDO"/>
    <property type="match status" value="1"/>
</dbReference>
<feature type="domain" description="Fido" evidence="4">
    <location>
        <begin position="87"/>
        <end position="226"/>
    </location>
</feature>
<dbReference type="InterPro" id="IPR036597">
    <property type="entry name" value="Fido-like_dom_sf"/>
</dbReference>